<gene>
    <name evidence="2" type="ORF">GCM10023350_43930</name>
</gene>
<comment type="caution">
    <text evidence="2">The sequence shown here is derived from an EMBL/GenBank/DDBJ whole genome shotgun (WGS) entry which is preliminary data.</text>
</comment>
<feature type="compositionally biased region" description="Basic and acidic residues" evidence="1">
    <location>
        <begin position="44"/>
        <end position="58"/>
    </location>
</feature>
<dbReference type="Proteomes" id="UP001499882">
    <property type="component" value="Unassembled WGS sequence"/>
</dbReference>
<evidence type="ECO:0000313" key="3">
    <source>
        <dbReference type="Proteomes" id="UP001499882"/>
    </source>
</evidence>
<evidence type="ECO:0000256" key="1">
    <source>
        <dbReference type="SAM" id="MobiDB-lite"/>
    </source>
</evidence>
<name>A0ABP8ZDX3_9ACTN</name>
<evidence type="ECO:0000313" key="2">
    <source>
        <dbReference type="EMBL" id="GAA4753821.1"/>
    </source>
</evidence>
<sequence length="118" mass="12888">MPHARIVAHMGGGDIDLTTAEGILRAQVLGSVAEFESRRKGERVHARALQRSKEERRMMATTRPSEWRDRLCGPVAAGAERAHGPRAPYLAGVTGQYDHVGDRPRPPNHRGAGFARTG</sequence>
<keyword evidence="3" id="KW-1185">Reference proteome</keyword>
<proteinExistence type="predicted"/>
<feature type="region of interest" description="Disordered" evidence="1">
    <location>
        <begin position="44"/>
        <end position="118"/>
    </location>
</feature>
<accession>A0ABP8ZDX3</accession>
<dbReference type="EMBL" id="BAABKN010000028">
    <property type="protein sequence ID" value="GAA4753821.1"/>
    <property type="molecule type" value="Genomic_DNA"/>
</dbReference>
<reference evidence="3" key="1">
    <citation type="journal article" date="2019" name="Int. J. Syst. Evol. Microbiol.">
        <title>The Global Catalogue of Microorganisms (GCM) 10K type strain sequencing project: providing services to taxonomists for standard genome sequencing and annotation.</title>
        <authorList>
            <consortium name="The Broad Institute Genomics Platform"/>
            <consortium name="The Broad Institute Genome Sequencing Center for Infectious Disease"/>
            <person name="Wu L."/>
            <person name="Ma J."/>
        </authorList>
    </citation>
    <scope>NUCLEOTIDE SEQUENCE [LARGE SCALE GENOMIC DNA]</scope>
    <source>
        <strain evidence="3">JCM 18532</strain>
    </source>
</reference>
<evidence type="ECO:0008006" key="4">
    <source>
        <dbReference type="Google" id="ProtNLM"/>
    </source>
</evidence>
<organism evidence="2 3">
    <name type="scientific">Nocardioides endophyticus</name>
    <dbReference type="NCBI Taxonomy" id="1353775"/>
    <lineage>
        <taxon>Bacteria</taxon>
        <taxon>Bacillati</taxon>
        <taxon>Actinomycetota</taxon>
        <taxon>Actinomycetes</taxon>
        <taxon>Propionibacteriales</taxon>
        <taxon>Nocardioidaceae</taxon>
        <taxon>Nocardioides</taxon>
    </lineage>
</organism>
<protein>
    <recommendedName>
        <fullName evidence="4">Resolvase/invertase-type recombinase catalytic domain-containing protein</fullName>
    </recommendedName>
</protein>